<keyword evidence="8" id="KW-1185">Reference proteome</keyword>
<evidence type="ECO:0000256" key="5">
    <source>
        <dbReference type="ARBA" id="ARBA00031449"/>
    </source>
</evidence>
<dbReference type="Gene3D" id="3.30.479.10">
    <property type="entry name" value="6-pyruvoyl tetrahydropterin synthase/QueD"/>
    <property type="match status" value="2"/>
</dbReference>
<dbReference type="UniPathway" id="UPA00391"/>
<dbReference type="Proteomes" id="UP000199758">
    <property type="component" value="Unassembled WGS sequence"/>
</dbReference>
<dbReference type="STRING" id="490188.SAMN04488068_0551"/>
<gene>
    <name evidence="7" type="ORF">SAMN04488068_0551</name>
</gene>
<evidence type="ECO:0000256" key="6">
    <source>
        <dbReference type="ARBA" id="ARBA00048807"/>
    </source>
</evidence>
<dbReference type="InterPro" id="IPR007115">
    <property type="entry name" value="6-PTP_synth/QueD"/>
</dbReference>
<dbReference type="OrthoDB" id="5820615at2"/>
<comment type="catalytic activity">
    <reaction evidence="6">
        <text>7,8-dihydroneopterin 3'-triphosphate + H2O = 6-carboxy-5,6,7,8-tetrahydropterin + triphosphate + acetaldehyde + 2 H(+)</text>
        <dbReference type="Rhea" id="RHEA:27966"/>
        <dbReference type="ChEBI" id="CHEBI:15343"/>
        <dbReference type="ChEBI" id="CHEBI:15377"/>
        <dbReference type="ChEBI" id="CHEBI:15378"/>
        <dbReference type="ChEBI" id="CHEBI:18036"/>
        <dbReference type="ChEBI" id="CHEBI:58462"/>
        <dbReference type="ChEBI" id="CHEBI:61032"/>
        <dbReference type="EC" id="4.1.2.50"/>
    </reaction>
</comment>
<dbReference type="SUPFAM" id="SSF55620">
    <property type="entry name" value="Tetrahydrobiopterin biosynthesis enzymes-like"/>
    <property type="match status" value="2"/>
</dbReference>
<evidence type="ECO:0000256" key="2">
    <source>
        <dbReference type="ARBA" id="ARBA00008900"/>
    </source>
</evidence>
<name>A0A1M5KGJ9_9GAMM</name>
<reference evidence="7 8" key="1">
    <citation type="submission" date="2016-11" db="EMBL/GenBank/DDBJ databases">
        <authorList>
            <person name="Jaros S."/>
            <person name="Januszkiewicz K."/>
            <person name="Wedrychowicz H."/>
        </authorList>
    </citation>
    <scope>NUCLEOTIDE SEQUENCE [LARGE SCALE GENOMIC DNA]</scope>
    <source>
        <strain evidence="7 8">CGMCC 1.7049</strain>
    </source>
</reference>
<dbReference type="Pfam" id="PF01242">
    <property type="entry name" value="PTPS"/>
    <property type="match status" value="2"/>
</dbReference>
<dbReference type="InterPro" id="IPR038418">
    <property type="entry name" value="6-PTP_synth/QueD_sf"/>
</dbReference>
<proteinExistence type="inferred from homology"/>
<sequence>MTSLFVEQLTVIDCAYLDATRGLVGESWIVDIELIGDLDEQSMVLDFGEVKRRIKKVIDQSADHTLIVPQQASGLSLHQAGERSSLSFRSARGLIEHHSPSIALSVADADRIDAAAVVAYLQPRVASVLPPNVDELRLSLRSERIDGAFYHYVHGLKKHDGHCQRIAHGHRSRIHIGIGGQRQPTLEAALAQRWADIYLGTIDDLVDSSGGQCRYAYTAAEGRFELALPAAHVENLPGDTTVERIAEWIASGRWLPDAPAALEVRAYEGVMKGAIARRPIAA</sequence>
<dbReference type="RefSeq" id="WP_072893563.1">
    <property type="nucleotide sequence ID" value="NZ_FQWZ01000001.1"/>
</dbReference>
<evidence type="ECO:0000256" key="4">
    <source>
        <dbReference type="ARBA" id="ARBA00018141"/>
    </source>
</evidence>
<evidence type="ECO:0000256" key="3">
    <source>
        <dbReference type="ARBA" id="ARBA00012982"/>
    </source>
</evidence>
<accession>A0A1M5KGJ9</accession>
<protein>
    <recommendedName>
        <fullName evidence="4">6-carboxy-5,6,7,8-tetrahydropterin synthase</fullName>
        <ecNumber evidence="3">4.1.2.50</ecNumber>
    </recommendedName>
    <alternativeName>
        <fullName evidence="5">Queuosine biosynthesis protein QueD</fullName>
    </alternativeName>
</protein>
<organism evidence="7 8">
    <name type="scientific">Hydrocarboniphaga daqingensis</name>
    <dbReference type="NCBI Taxonomy" id="490188"/>
    <lineage>
        <taxon>Bacteria</taxon>
        <taxon>Pseudomonadati</taxon>
        <taxon>Pseudomonadota</taxon>
        <taxon>Gammaproteobacteria</taxon>
        <taxon>Nevskiales</taxon>
        <taxon>Nevskiaceae</taxon>
        <taxon>Hydrocarboniphaga</taxon>
    </lineage>
</organism>
<comment type="similarity">
    <text evidence="2">Belongs to the PTPS family. QueD subfamily.</text>
</comment>
<evidence type="ECO:0000256" key="1">
    <source>
        <dbReference type="ARBA" id="ARBA00005061"/>
    </source>
</evidence>
<evidence type="ECO:0000313" key="8">
    <source>
        <dbReference type="Proteomes" id="UP000199758"/>
    </source>
</evidence>
<comment type="pathway">
    <text evidence="1">Purine metabolism; 7-cyano-7-deazaguanine biosynthesis.</text>
</comment>
<dbReference type="AlphaFoldDB" id="A0A1M5KGJ9"/>
<evidence type="ECO:0000313" key="7">
    <source>
        <dbReference type="EMBL" id="SHG51878.1"/>
    </source>
</evidence>
<dbReference type="EC" id="4.1.2.50" evidence="3"/>
<dbReference type="EMBL" id="FQWZ01000001">
    <property type="protein sequence ID" value="SHG51878.1"/>
    <property type="molecule type" value="Genomic_DNA"/>
</dbReference>
<dbReference type="GO" id="GO:0070497">
    <property type="term" value="F:6-carboxytetrahydropterin synthase activity"/>
    <property type="evidence" value="ECO:0007669"/>
    <property type="project" value="UniProtKB-EC"/>
</dbReference>